<evidence type="ECO:0000313" key="3">
    <source>
        <dbReference type="Proteomes" id="UP000029964"/>
    </source>
</evidence>
<keyword evidence="1" id="KW-0732">Signal</keyword>
<dbReference type="Proteomes" id="UP000029964">
    <property type="component" value="Unassembled WGS sequence"/>
</dbReference>
<evidence type="ECO:0000256" key="1">
    <source>
        <dbReference type="SAM" id="SignalP"/>
    </source>
</evidence>
<dbReference type="EMBL" id="JPKY01000179">
    <property type="protein sequence ID" value="KFH40644.1"/>
    <property type="molecule type" value="Genomic_DNA"/>
</dbReference>
<feature type="signal peptide" evidence="1">
    <location>
        <begin position="1"/>
        <end position="21"/>
    </location>
</feature>
<organism evidence="2 3">
    <name type="scientific">Hapsidospora chrysogenum (strain ATCC 11550 / CBS 779.69 / DSM 880 / IAM 14645 / JCM 23072 / IMI 49137)</name>
    <name type="common">Acremonium chrysogenum</name>
    <dbReference type="NCBI Taxonomy" id="857340"/>
    <lineage>
        <taxon>Eukaryota</taxon>
        <taxon>Fungi</taxon>
        <taxon>Dikarya</taxon>
        <taxon>Ascomycota</taxon>
        <taxon>Pezizomycotina</taxon>
        <taxon>Sordariomycetes</taxon>
        <taxon>Hypocreomycetidae</taxon>
        <taxon>Hypocreales</taxon>
        <taxon>Bionectriaceae</taxon>
        <taxon>Hapsidospora</taxon>
    </lineage>
</organism>
<gene>
    <name evidence="2" type="ORF">ACRE_086500</name>
</gene>
<name>A0A086SU62_HAPC1</name>
<feature type="chain" id="PRO_5001815024" evidence="1">
    <location>
        <begin position="22"/>
        <end position="204"/>
    </location>
</feature>
<protein>
    <submittedName>
        <fullName evidence="2">Uncharacterized protein</fullName>
    </submittedName>
</protein>
<sequence>MPQFFKFISIGIALLAHQVIANDDIFQQMCDDGIASPHTGRYYCRNCMDRLVGVDDIEGCAIFWMDTKTLCVHDLFDALEDQNDVLREMAYRGTTNPIEFNHTIRRWRAEFTRGTTAITSSAASFRAWRSGIAQIVLEEGRETEMPRYWGFAVQPRGDNGFRSDDSILVSFTCQPQDLFDRVRHDSKRPVRRTFPVYISEHGEK</sequence>
<accession>A0A086SU62</accession>
<reference evidence="3" key="1">
    <citation type="journal article" date="2014" name="Genome Announc.">
        <title>Genome sequence and annotation of Acremonium chrysogenum, producer of the beta-lactam antibiotic cephalosporin C.</title>
        <authorList>
            <person name="Terfehr D."/>
            <person name="Dahlmann T.A."/>
            <person name="Specht T."/>
            <person name="Zadra I."/>
            <person name="Kuernsteiner H."/>
            <person name="Kueck U."/>
        </authorList>
    </citation>
    <scope>NUCLEOTIDE SEQUENCE [LARGE SCALE GENOMIC DNA]</scope>
    <source>
        <strain evidence="3">ATCC 11550 / CBS 779.69 / DSM 880 / IAM 14645 / JCM 23072 / IMI 49137</strain>
    </source>
</reference>
<dbReference type="AlphaFoldDB" id="A0A086SU62"/>
<keyword evidence="3" id="KW-1185">Reference proteome</keyword>
<dbReference type="HOGENOM" id="CLU_1342904_0_0_1"/>
<comment type="caution">
    <text evidence="2">The sequence shown here is derived from an EMBL/GenBank/DDBJ whole genome shotgun (WGS) entry which is preliminary data.</text>
</comment>
<evidence type="ECO:0000313" key="2">
    <source>
        <dbReference type="EMBL" id="KFH40644.1"/>
    </source>
</evidence>
<proteinExistence type="predicted"/>